<organism evidence="8 9">
    <name type="scientific">Shuttleworthella satelles DSM 14600</name>
    <dbReference type="NCBI Taxonomy" id="626523"/>
    <lineage>
        <taxon>Bacteria</taxon>
        <taxon>Bacillati</taxon>
        <taxon>Bacillota</taxon>
        <taxon>Clostridia</taxon>
        <taxon>Lachnospirales</taxon>
        <taxon>Lachnospiraceae</taxon>
        <taxon>Shuttleworthella</taxon>
    </lineage>
</organism>
<feature type="transmembrane region" description="Helical" evidence="7">
    <location>
        <begin position="384"/>
        <end position="403"/>
    </location>
</feature>
<dbReference type="HOGENOM" id="CLU_012893_5_0_9"/>
<dbReference type="CDD" id="cd13138">
    <property type="entry name" value="MATE_yoeA_like"/>
    <property type="match status" value="1"/>
</dbReference>
<evidence type="ECO:0000313" key="8">
    <source>
        <dbReference type="EMBL" id="EEP29423.1"/>
    </source>
</evidence>
<dbReference type="GO" id="GO:0005886">
    <property type="term" value="C:plasma membrane"/>
    <property type="evidence" value="ECO:0007669"/>
    <property type="project" value="UniProtKB-SubCell"/>
</dbReference>
<dbReference type="STRING" id="626523.GCWU000342_00781"/>
<accession>C4G9X6</accession>
<evidence type="ECO:0000256" key="3">
    <source>
        <dbReference type="ARBA" id="ARBA00022475"/>
    </source>
</evidence>
<keyword evidence="9" id="KW-1185">Reference proteome</keyword>
<feature type="transmembrane region" description="Helical" evidence="7">
    <location>
        <begin position="360"/>
        <end position="377"/>
    </location>
</feature>
<keyword evidence="6 7" id="KW-0472">Membrane</keyword>
<dbReference type="InterPro" id="IPR052031">
    <property type="entry name" value="Membrane_Transporter-Flippase"/>
</dbReference>
<dbReference type="eggNOG" id="COG0534">
    <property type="taxonomic scope" value="Bacteria"/>
</dbReference>
<feature type="transmembrane region" description="Helical" evidence="7">
    <location>
        <begin position="132"/>
        <end position="152"/>
    </location>
</feature>
<evidence type="ECO:0000256" key="5">
    <source>
        <dbReference type="ARBA" id="ARBA00022989"/>
    </source>
</evidence>
<dbReference type="InterPro" id="IPR048279">
    <property type="entry name" value="MdtK-like"/>
</dbReference>
<dbReference type="GO" id="GO:0015297">
    <property type="term" value="F:antiporter activity"/>
    <property type="evidence" value="ECO:0007669"/>
    <property type="project" value="InterPro"/>
</dbReference>
<feature type="transmembrane region" description="Helical" evidence="7">
    <location>
        <begin position="97"/>
        <end position="120"/>
    </location>
</feature>
<feature type="transmembrane region" description="Helical" evidence="7">
    <location>
        <begin position="52"/>
        <end position="76"/>
    </location>
</feature>
<keyword evidence="4 7" id="KW-0812">Transmembrane</keyword>
<dbReference type="PANTHER" id="PTHR43549">
    <property type="entry name" value="MULTIDRUG RESISTANCE PROTEIN YPNP-RELATED"/>
    <property type="match status" value="1"/>
</dbReference>
<dbReference type="EMBL" id="ACIP02000001">
    <property type="protein sequence ID" value="EEP29423.1"/>
    <property type="molecule type" value="Genomic_DNA"/>
</dbReference>
<name>C4G9X6_9FIRM</name>
<dbReference type="PANTHER" id="PTHR43549:SF3">
    <property type="entry name" value="MULTIDRUG RESISTANCE PROTEIN YPNP-RELATED"/>
    <property type="match status" value="1"/>
</dbReference>
<feature type="transmembrane region" description="Helical" evidence="7">
    <location>
        <begin position="322"/>
        <end position="340"/>
    </location>
</feature>
<feature type="transmembrane region" description="Helical" evidence="7">
    <location>
        <begin position="193"/>
        <end position="214"/>
    </location>
</feature>
<dbReference type="PIRSF" id="PIRSF006603">
    <property type="entry name" value="DinF"/>
    <property type="match status" value="1"/>
</dbReference>
<dbReference type="AlphaFoldDB" id="C4G9X6"/>
<evidence type="ECO:0000256" key="2">
    <source>
        <dbReference type="ARBA" id="ARBA00022448"/>
    </source>
</evidence>
<dbReference type="InterPro" id="IPR002528">
    <property type="entry name" value="MATE_fam"/>
</dbReference>
<dbReference type="NCBIfam" id="TIGR00797">
    <property type="entry name" value="matE"/>
    <property type="match status" value="1"/>
</dbReference>
<keyword evidence="2" id="KW-0813">Transport</keyword>
<feature type="transmembrane region" description="Helical" evidence="7">
    <location>
        <begin position="423"/>
        <end position="442"/>
    </location>
</feature>
<reference evidence="8" key="1">
    <citation type="submission" date="2009-04" db="EMBL/GenBank/DDBJ databases">
        <authorList>
            <person name="Weinstock G."/>
            <person name="Sodergren E."/>
            <person name="Clifton S."/>
            <person name="Fulton L."/>
            <person name="Fulton B."/>
            <person name="Courtney L."/>
            <person name="Fronick C."/>
            <person name="Harrison M."/>
            <person name="Strong C."/>
            <person name="Farmer C."/>
            <person name="Delahaunty K."/>
            <person name="Markovic C."/>
            <person name="Hall O."/>
            <person name="Minx P."/>
            <person name="Tomlinson C."/>
            <person name="Mitreva M."/>
            <person name="Nelson J."/>
            <person name="Hou S."/>
            <person name="Wollam A."/>
            <person name="Pepin K.H."/>
            <person name="Johnson M."/>
            <person name="Bhonagiri V."/>
            <person name="Nash W.E."/>
            <person name="Warren W."/>
            <person name="Chinwalla A."/>
            <person name="Mardis E.R."/>
            <person name="Wilson R.K."/>
        </authorList>
    </citation>
    <scope>NUCLEOTIDE SEQUENCE [LARGE SCALE GENOMIC DNA]</scope>
    <source>
        <strain evidence="8">DSM 14600</strain>
    </source>
</reference>
<comment type="subcellular location">
    <subcellularLocation>
        <location evidence="1">Cell membrane</location>
        <topology evidence="1">Multi-pass membrane protein</topology>
    </subcellularLocation>
</comment>
<keyword evidence="3" id="KW-1003">Cell membrane</keyword>
<evidence type="ECO:0000256" key="4">
    <source>
        <dbReference type="ARBA" id="ARBA00022692"/>
    </source>
</evidence>
<comment type="caution">
    <text evidence="8">The sequence shown here is derived from an EMBL/GenBank/DDBJ whole genome shotgun (WGS) entry which is preliminary data.</text>
</comment>
<dbReference type="RefSeq" id="WP_006905811.1">
    <property type="nucleotide sequence ID" value="NZ_GG665866.1"/>
</dbReference>
<gene>
    <name evidence="8" type="ORF">GCWU000342_00781</name>
</gene>
<keyword evidence="5 7" id="KW-1133">Transmembrane helix</keyword>
<evidence type="ECO:0000313" key="9">
    <source>
        <dbReference type="Proteomes" id="UP000003494"/>
    </source>
</evidence>
<feature type="transmembrane region" description="Helical" evidence="7">
    <location>
        <begin position="12"/>
        <end position="32"/>
    </location>
</feature>
<evidence type="ECO:0000256" key="7">
    <source>
        <dbReference type="SAM" id="Phobius"/>
    </source>
</evidence>
<feature type="transmembrane region" description="Helical" evidence="7">
    <location>
        <begin position="164"/>
        <end position="187"/>
    </location>
</feature>
<sequence length="465" mass="50309">MKSVHLTEGRPLAVILRFTLPLFLGNMFMQLYNLVDTVIVGRFLGENALAAVGSTGTIIFLVQGLATGLTTGFTVLTAQHFGAMDPKGTRRSASNALMLSFGVILILTFFSTLFMHRILLIMNTPAEIYDDAYRYIIVICAGLFSIVLYTLGSSLLTAVGNSRLPLVFLMVGAVCNIALDLLFIPGFGMGTEGAAYATVISQVIAALVAAVYIGRKMPDLRPYRDFWRLDRGMAIRQIRVGVPMALQFGITASGTMVLQTAVNTFGPTAVAAFTAASKMSTLLTQGFAALGQSMAAYGGQNYGAARPDRIRSGVKAAMQIDVAYAALISILILLLLHPLMRLFFPAGTDTGKLMEFARPYIYFSMSCYIPLGMIFIFRNIMQGCGYGFLPMMGGVVELVARVIPAAVSMRLGSYLLAAACDASAWLTAGLFTAFAYHFYVIGRIEQRIRRGRARMDASPPAPKKE</sequence>
<dbReference type="Pfam" id="PF01554">
    <property type="entry name" value="MatE"/>
    <property type="match status" value="2"/>
</dbReference>
<evidence type="ECO:0000256" key="6">
    <source>
        <dbReference type="ARBA" id="ARBA00023136"/>
    </source>
</evidence>
<evidence type="ECO:0000256" key="1">
    <source>
        <dbReference type="ARBA" id="ARBA00004651"/>
    </source>
</evidence>
<dbReference type="Proteomes" id="UP000003494">
    <property type="component" value="Unassembled WGS sequence"/>
</dbReference>
<dbReference type="GO" id="GO:0042910">
    <property type="term" value="F:xenobiotic transmembrane transporter activity"/>
    <property type="evidence" value="ECO:0007669"/>
    <property type="project" value="InterPro"/>
</dbReference>
<protein>
    <submittedName>
        <fullName evidence="8">MATE efflux family protein</fullName>
    </submittedName>
</protein>
<proteinExistence type="predicted"/>